<gene>
    <name evidence="2" type="ORF">ACFO0N_08915</name>
</gene>
<evidence type="ECO:0000313" key="2">
    <source>
        <dbReference type="EMBL" id="MFC4358066.1"/>
    </source>
</evidence>
<dbReference type="EMBL" id="JBHSDS010000006">
    <property type="protein sequence ID" value="MFC4358066.1"/>
    <property type="molecule type" value="Genomic_DNA"/>
</dbReference>
<keyword evidence="3" id="KW-1185">Reference proteome</keyword>
<dbReference type="RefSeq" id="WP_267624355.1">
    <property type="nucleotide sequence ID" value="NZ_JAODIW010000008.1"/>
</dbReference>
<organism evidence="2 3">
    <name type="scientific">Halobium salinum</name>
    <dbReference type="NCBI Taxonomy" id="1364940"/>
    <lineage>
        <taxon>Archaea</taxon>
        <taxon>Methanobacteriati</taxon>
        <taxon>Methanobacteriota</taxon>
        <taxon>Stenosarchaea group</taxon>
        <taxon>Halobacteria</taxon>
        <taxon>Halobacteriales</taxon>
        <taxon>Haloferacaceae</taxon>
        <taxon>Halobium</taxon>
    </lineage>
</organism>
<feature type="region of interest" description="Disordered" evidence="1">
    <location>
        <begin position="143"/>
        <end position="163"/>
    </location>
</feature>
<dbReference type="Proteomes" id="UP001595921">
    <property type="component" value="Unassembled WGS sequence"/>
</dbReference>
<proteinExistence type="predicted"/>
<sequence>MSPEAEPDTYDVLLRTDPDERARPGRLFLDDREFVVAPSRHGLSTRLAADALGGLLLGLPEELGLYDPHAVSRTEATHHPDAVRVRYADLDGLAPFARPTGFALHLRVAGRDGRLRLAFRSNDERAETVALARALRDRAREAGAEPDVFDPGGRTRLLSLGGS</sequence>
<evidence type="ECO:0000256" key="1">
    <source>
        <dbReference type="SAM" id="MobiDB-lite"/>
    </source>
</evidence>
<dbReference type="AlphaFoldDB" id="A0ABD5PB74"/>
<comment type="caution">
    <text evidence="2">The sequence shown here is derived from an EMBL/GenBank/DDBJ whole genome shotgun (WGS) entry which is preliminary data.</text>
</comment>
<protein>
    <submittedName>
        <fullName evidence="2">Uncharacterized protein</fullName>
    </submittedName>
</protein>
<accession>A0ABD5PB74</accession>
<name>A0ABD5PB74_9EURY</name>
<evidence type="ECO:0000313" key="3">
    <source>
        <dbReference type="Proteomes" id="UP001595921"/>
    </source>
</evidence>
<feature type="compositionally biased region" description="Low complexity" evidence="1">
    <location>
        <begin position="152"/>
        <end position="163"/>
    </location>
</feature>
<reference evidence="2 3" key="1">
    <citation type="journal article" date="2019" name="Int. J. Syst. Evol. Microbiol.">
        <title>The Global Catalogue of Microorganisms (GCM) 10K type strain sequencing project: providing services to taxonomists for standard genome sequencing and annotation.</title>
        <authorList>
            <consortium name="The Broad Institute Genomics Platform"/>
            <consortium name="The Broad Institute Genome Sequencing Center for Infectious Disease"/>
            <person name="Wu L."/>
            <person name="Ma J."/>
        </authorList>
    </citation>
    <scope>NUCLEOTIDE SEQUENCE [LARGE SCALE GENOMIC DNA]</scope>
    <source>
        <strain evidence="2 3">CGMCC 1.12553</strain>
    </source>
</reference>